<dbReference type="Proteomes" id="UP000244309">
    <property type="component" value="Unassembled WGS sequence"/>
</dbReference>
<evidence type="ECO:0000313" key="3">
    <source>
        <dbReference type="EMBL" id="PVH23053.1"/>
    </source>
</evidence>
<feature type="region of interest" description="Disordered" evidence="1">
    <location>
        <begin position="229"/>
        <end position="259"/>
    </location>
</feature>
<organism evidence="3 4">
    <name type="scientific">Candidozyma haemuli</name>
    <dbReference type="NCBI Taxonomy" id="45357"/>
    <lineage>
        <taxon>Eukaryota</taxon>
        <taxon>Fungi</taxon>
        <taxon>Dikarya</taxon>
        <taxon>Ascomycota</taxon>
        <taxon>Saccharomycotina</taxon>
        <taxon>Pichiomycetes</taxon>
        <taxon>Metschnikowiaceae</taxon>
        <taxon>Candidozyma</taxon>
    </lineage>
</organism>
<evidence type="ECO:0000259" key="2">
    <source>
        <dbReference type="Pfam" id="PF10382"/>
    </source>
</evidence>
<keyword evidence="4" id="KW-1185">Reference proteome</keyword>
<dbReference type="GeneID" id="37008110"/>
<dbReference type="EMBL" id="PKFO01000010">
    <property type="protein sequence ID" value="PVH23053.1"/>
    <property type="molecule type" value="Genomic_DNA"/>
</dbReference>
<dbReference type="AlphaFoldDB" id="A0A2V1B073"/>
<dbReference type="Pfam" id="PF10382">
    <property type="entry name" value="ZGRF1-like_N"/>
    <property type="match status" value="1"/>
</dbReference>
<dbReference type="VEuPathDB" id="FungiDB:CXQ85_002779"/>
<comment type="caution">
    <text evidence="3">The sequence shown here is derived from an EMBL/GenBank/DDBJ whole genome shotgun (WGS) entry which is preliminary data.</text>
</comment>
<dbReference type="RefSeq" id="XP_025343993.1">
    <property type="nucleotide sequence ID" value="XM_025486443.1"/>
</dbReference>
<accession>A0A2V1B073</accession>
<proteinExistence type="predicted"/>
<dbReference type="STRING" id="45357.A0A2V1B073"/>
<dbReference type="InterPro" id="IPR018838">
    <property type="entry name" value="ZGRF1-like_N"/>
</dbReference>
<protein>
    <recommendedName>
        <fullName evidence="2">5'-3' DNA helicase ZGRF1-like N-terminal domain-containing protein</fullName>
    </recommendedName>
</protein>
<sequence>MAQPILSVVHDYSILYSNRIIQKDKRWADGRLRFYELNNKLEVYSEEQFLIATDFYPSTKKSPLQTGAFEEGTEYKLPSGKFLLSLQEYLGCSMRDVSKVFKKASSKTPEANGKIVPTTYIKQEGSMGDCPVQAQGNVSEVPEDLTFLKAEPTEPKVASPLAPPKPRRIGLTRKKGSLKKQGDLSQFTRGPSVETRLRQYVQRGQPRVNRIPPRSANLYTRLYKELSMEDEENELDSSVKVPHTGLTQSKKEDTVPGAS</sequence>
<reference evidence="3 4" key="1">
    <citation type="submission" date="2017-12" db="EMBL/GenBank/DDBJ databases">
        <title>Genome Sequence of a Multidrug-Resistant Candida haemulonii Isolate from a Patient with Chronic Leg Ulcers in Israel.</title>
        <authorList>
            <person name="Chow N.A."/>
            <person name="Gade L."/>
            <person name="Batra D."/>
            <person name="Rowe L.A."/>
            <person name="Ben-Ami R."/>
            <person name="Loparev V.N."/>
            <person name="Litvintseva A.P."/>
        </authorList>
    </citation>
    <scope>NUCLEOTIDE SEQUENCE [LARGE SCALE GENOMIC DNA]</scope>
    <source>
        <strain evidence="3 4">B11899</strain>
    </source>
</reference>
<dbReference type="OrthoDB" id="6513042at2759"/>
<feature type="compositionally biased region" description="Basic and acidic residues" evidence="1">
    <location>
        <begin position="249"/>
        <end position="259"/>
    </location>
</feature>
<gene>
    <name evidence="3" type="ORF">CXQ85_002779</name>
</gene>
<evidence type="ECO:0000313" key="4">
    <source>
        <dbReference type="Proteomes" id="UP000244309"/>
    </source>
</evidence>
<name>A0A2V1B073_9ASCO</name>
<feature type="domain" description="5'-3' DNA helicase ZGRF1-like N-terminal" evidence="2">
    <location>
        <begin position="9"/>
        <end position="97"/>
    </location>
</feature>
<evidence type="ECO:0000256" key="1">
    <source>
        <dbReference type="SAM" id="MobiDB-lite"/>
    </source>
</evidence>